<evidence type="ECO:0000259" key="5">
    <source>
        <dbReference type="Pfam" id="PF04073"/>
    </source>
</evidence>
<dbReference type="Proteomes" id="UP000293142">
    <property type="component" value="Unassembled WGS sequence"/>
</dbReference>
<dbReference type="NCBIfam" id="TIGR00011">
    <property type="entry name" value="YbaK_EbsC"/>
    <property type="match status" value="1"/>
</dbReference>
<dbReference type="GO" id="GO:0016829">
    <property type="term" value="F:lyase activity"/>
    <property type="evidence" value="ECO:0007669"/>
    <property type="project" value="UniProtKB-KW"/>
</dbReference>
<sequence>MAVGTKTTASRILDTHKIHYTLHDYEWNEEEMDAVTVAEKVGILPSHLFKTLVLKGDKTGILMACVPGDKELDLKSLAAVSSNKKVEMVPVKDLQALTGYIRGGVSPLGVKKRYPLYIDDSIRDLDPVSISAGRRGTQIFVRGADLVLVCEATLGPIAR</sequence>
<evidence type="ECO:0000313" key="7">
    <source>
        <dbReference type="Proteomes" id="UP000293142"/>
    </source>
</evidence>
<dbReference type="GO" id="GO:0002161">
    <property type="term" value="F:aminoacyl-tRNA deacylase activity"/>
    <property type="evidence" value="ECO:0007669"/>
    <property type="project" value="InterPro"/>
</dbReference>
<evidence type="ECO:0000256" key="1">
    <source>
        <dbReference type="ARBA" id="ARBA00009798"/>
    </source>
</evidence>
<comment type="similarity">
    <text evidence="1 4">Belongs to the prolyl-tRNA editing family. YbaK/EbsC subfamily.</text>
</comment>
<dbReference type="InterPro" id="IPR007214">
    <property type="entry name" value="YbaK/aa-tRNA-synth-assoc-dom"/>
</dbReference>
<dbReference type="Gene3D" id="3.90.960.10">
    <property type="entry name" value="YbaK/aminoacyl-tRNA synthetase-associated domain"/>
    <property type="match status" value="1"/>
</dbReference>
<evidence type="ECO:0000256" key="4">
    <source>
        <dbReference type="PIRNR" id="PIRNR006181"/>
    </source>
</evidence>
<dbReference type="Pfam" id="PF04073">
    <property type="entry name" value="tRNA_edit"/>
    <property type="match status" value="1"/>
</dbReference>
<comment type="caution">
    <text evidence="6">The sequence shown here is derived from an EMBL/GenBank/DDBJ whole genome shotgun (WGS) entry which is preliminary data.</text>
</comment>
<evidence type="ECO:0000313" key="6">
    <source>
        <dbReference type="EMBL" id="TBL74509.1"/>
    </source>
</evidence>
<feature type="domain" description="YbaK/aminoacyl-tRNA synthetase-associated" evidence="5">
    <location>
        <begin position="30"/>
        <end position="146"/>
    </location>
</feature>
<evidence type="ECO:0000256" key="2">
    <source>
        <dbReference type="ARBA" id="ARBA00022917"/>
    </source>
</evidence>
<reference evidence="6 7" key="1">
    <citation type="submission" date="2019-02" db="EMBL/GenBank/DDBJ databases">
        <title>Paenibacillus sp. nov., isolated from surface-sterilized tissue of Thalictrum simplex L.</title>
        <authorList>
            <person name="Tuo L."/>
        </authorList>
    </citation>
    <scope>NUCLEOTIDE SEQUENCE [LARGE SCALE GENOMIC DNA]</scope>
    <source>
        <strain evidence="6 7">N2SHLJ1</strain>
    </source>
</reference>
<dbReference type="SUPFAM" id="SSF55826">
    <property type="entry name" value="YbaK/ProRS associated domain"/>
    <property type="match status" value="1"/>
</dbReference>
<dbReference type="EC" id="4.2.-.-" evidence="4"/>
<keyword evidence="2 4" id="KW-0648">Protein biosynthesis</keyword>
<protein>
    <recommendedName>
        <fullName evidence="4">Cys-tRNA(Pro)/Cys-tRNA(Cys) deacylase</fullName>
        <ecNumber evidence="4">4.2.-.-</ecNumber>
    </recommendedName>
</protein>
<dbReference type="GO" id="GO:0006412">
    <property type="term" value="P:translation"/>
    <property type="evidence" value="ECO:0007669"/>
    <property type="project" value="UniProtKB-KW"/>
</dbReference>
<dbReference type="PANTHER" id="PTHR30411">
    <property type="entry name" value="CYTOPLASMIC PROTEIN"/>
    <property type="match status" value="1"/>
</dbReference>
<dbReference type="PIRSF" id="PIRSF006181">
    <property type="entry name" value="EbsC_YbaK"/>
    <property type="match status" value="1"/>
</dbReference>
<keyword evidence="7" id="KW-1185">Reference proteome</keyword>
<dbReference type="AlphaFoldDB" id="A0A4Q9DJF5"/>
<accession>A0A4Q9DJF5</accession>
<dbReference type="EMBL" id="SIRE01000019">
    <property type="protein sequence ID" value="TBL74509.1"/>
    <property type="molecule type" value="Genomic_DNA"/>
</dbReference>
<evidence type="ECO:0000256" key="3">
    <source>
        <dbReference type="ARBA" id="ARBA00023239"/>
    </source>
</evidence>
<dbReference type="InterPro" id="IPR004369">
    <property type="entry name" value="Prolyl-tRNA_editing_YbaK/EbsC"/>
</dbReference>
<keyword evidence="3 4" id="KW-0456">Lyase</keyword>
<name>A0A4Q9DJF5_9BACL</name>
<dbReference type="PANTHER" id="PTHR30411:SF0">
    <property type="entry name" value="CYS-TRNA(PRO)_CYS-TRNA(CYS) DEACYLASE YBAK"/>
    <property type="match status" value="1"/>
</dbReference>
<dbReference type="InterPro" id="IPR036754">
    <property type="entry name" value="YbaK/aa-tRNA-synt-asso_dom_sf"/>
</dbReference>
<dbReference type="RefSeq" id="WP_131016094.1">
    <property type="nucleotide sequence ID" value="NZ_SIRE01000019.1"/>
</dbReference>
<proteinExistence type="inferred from homology"/>
<organism evidence="6 7">
    <name type="scientific">Paenibacillus thalictri</name>
    <dbReference type="NCBI Taxonomy" id="2527873"/>
    <lineage>
        <taxon>Bacteria</taxon>
        <taxon>Bacillati</taxon>
        <taxon>Bacillota</taxon>
        <taxon>Bacilli</taxon>
        <taxon>Bacillales</taxon>
        <taxon>Paenibacillaceae</taxon>
        <taxon>Paenibacillus</taxon>
    </lineage>
</organism>
<gene>
    <name evidence="6" type="primary">ybaK</name>
    <name evidence="6" type="ORF">EYB31_24585</name>
</gene>
<dbReference type="OrthoDB" id="9809296at2"/>
<dbReference type="CDD" id="cd00002">
    <property type="entry name" value="YbaK_deacylase"/>
    <property type="match status" value="1"/>
</dbReference>